<keyword evidence="7" id="KW-0378">Hydrolase</keyword>
<dbReference type="PROSITE" id="PS00092">
    <property type="entry name" value="N6_MTASE"/>
    <property type="match status" value="1"/>
</dbReference>
<dbReference type="REBASE" id="269960">
    <property type="entry name" value="LspA1BORF1854P"/>
</dbReference>
<accession>A0A2S5D1Z7</accession>
<comment type="catalytic activity">
    <reaction evidence="5">
        <text>a 2'-deoxyadenosine in DNA + S-adenosyl-L-methionine = an N(6)-methyl-2'-deoxyadenosine in DNA + S-adenosyl-L-homocysteine + H(+)</text>
        <dbReference type="Rhea" id="RHEA:15197"/>
        <dbReference type="Rhea" id="RHEA-COMP:12418"/>
        <dbReference type="Rhea" id="RHEA-COMP:12419"/>
        <dbReference type="ChEBI" id="CHEBI:15378"/>
        <dbReference type="ChEBI" id="CHEBI:57856"/>
        <dbReference type="ChEBI" id="CHEBI:59789"/>
        <dbReference type="ChEBI" id="CHEBI:90615"/>
        <dbReference type="ChEBI" id="CHEBI:90616"/>
        <dbReference type="EC" id="2.1.1.72"/>
    </reaction>
</comment>
<evidence type="ECO:0000256" key="3">
    <source>
        <dbReference type="ARBA" id="ARBA00022679"/>
    </source>
</evidence>
<dbReference type="GO" id="GO:0032259">
    <property type="term" value="P:methylation"/>
    <property type="evidence" value="ECO:0007669"/>
    <property type="project" value="UniProtKB-KW"/>
</dbReference>
<dbReference type="SUPFAM" id="SSF53335">
    <property type="entry name" value="S-adenosyl-L-methionine-dependent methyltransferases"/>
    <property type="match status" value="1"/>
</dbReference>
<evidence type="ECO:0000256" key="1">
    <source>
        <dbReference type="ARBA" id="ARBA00011900"/>
    </source>
</evidence>
<dbReference type="PRINTS" id="PR00507">
    <property type="entry name" value="N12N6MTFRASE"/>
</dbReference>
<dbReference type="Proteomes" id="UP000237319">
    <property type="component" value="Unassembled WGS sequence"/>
</dbReference>
<sequence length="1004" mass="116885">MTLEQLVKNFKNNYLFMKDAKNKYNEHSTRVEYIDPFFELLGWDVANKLGKQPSLRDVIPESYTTATLRPDYKFSVNGISKFFLEAKKPSVNIATELNAIFQTRSYGWSQKHYISVLTNFEYLLIFDATVVPTVSDNEKTGLLKIYHYEEYISKWDEIKELLSYESVRNGIIEKKFSYLIEQASASPIDEHFLQLINDWRISIANDIYAKDKHLSEIYLNEIIQRFINQMIFLRICEDKNLPLYHKLDDSLDKNVKYQLLEIIKNADKKYNSGIFESSEILDLIEDATLTKIIKSLYYPISPYAFSILEPNILGEIYELFLTEKITMLDGKVLLTKKDPNLNRDVVTTPYEIVKVMVDKALSSYCQNKSVEELLKLNIADISCGSGIFLIEVFDYLLNKVHQWYLKHNPEQLVEAANGDKVLSIDLKISVLTECIYGIDIDNYAVEVTKFSLMLKLLEGENVHSLVNRNRILPVLDENIKVGNALIDSDMYGIEKELEKRLKIDPFDWSFNYGQVERFDIIIGNPPYVTTEDLIGQLLREEYELYKSYYTSAYKQFDKYFLFIERALEGLKEDGSLVYIIPNKFTKIKSGEKLRELITDNKLLKEYIDFGSLQLFRGSSKNTKNLTTYSSIIHLKKDDESHFKYQKVSDKQSWFNEYFEKISDNSYELALDSLDEKSWILPKSGREKALLNKIFQKSQTLDVIADIFNGIQTSAERPPVYWFAEDEIVKETPTHYCINRMDKTFEIEKKILRPFYKPTKKFEKNLGSYDIVKTNKYIIFPYDLNGKIYSEAVLQSEFSGTWEYLESNYELLVPKQVSSIGKRDVPHATSESWYHYGRIQALTKFIDRPKLIVGVLSSKPFYYLDNEDMLIASGGTAGYCAITQKEDSKYAIEFLQAILTHPLMEWIISMTASEFDNGFHARGTALLRTLPIVKIDFENADDIEKYSRIVNLSRDIYALNHKLANKLDSRSKKILENDKSTKIKEIQTIIWKLYEVAEDEMSFEV</sequence>
<evidence type="ECO:0000259" key="6">
    <source>
        <dbReference type="Pfam" id="PF07669"/>
    </source>
</evidence>
<dbReference type="InterPro" id="IPR011639">
    <property type="entry name" value="MethylTrfase_TaqI-like_dom"/>
</dbReference>
<dbReference type="GO" id="GO:0016787">
    <property type="term" value="F:hydrolase activity"/>
    <property type="evidence" value="ECO:0007669"/>
    <property type="project" value="UniProtKB-KW"/>
</dbReference>
<comment type="caution">
    <text evidence="7">The sequence shown here is derived from an EMBL/GenBank/DDBJ whole genome shotgun (WGS) entry which is preliminary data.</text>
</comment>
<dbReference type="InterPro" id="IPR050953">
    <property type="entry name" value="N4_N6_ade-DNA_methylase"/>
</dbReference>
<organism evidence="7 8">
    <name type="scientific">Lysinibacillus sphaericus</name>
    <name type="common">Bacillus sphaericus</name>
    <dbReference type="NCBI Taxonomy" id="1421"/>
    <lineage>
        <taxon>Bacteria</taxon>
        <taxon>Bacillati</taxon>
        <taxon>Bacillota</taxon>
        <taxon>Bacilli</taxon>
        <taxon>Bacillales</taxon>
        <taxon>Bacillaceae</taxon>
        <taxon>Lysinibacillus</taxon>
    </lineage>
</organism>
<reference evidence="7 8" key="1">
    <citation type="submission" date="2017-11" db="EMBL/GenBank/DDBJ databases">
        <title>Genome sequence of Lysinibacillus sphaericus, a lignin-degrading bacteria isolated from municipal solid waste soil.</title>
        <authorList>
            <person name="Persinoti G.F."/>
            <person name="Paixao D.A."/>
            <person name="Bugg T.D."/>
            <person name="Squina F.M."/>
        </authorList>
    </citation>
    <scope>NUCLEOTIDE SEQUENCE [LARGE SCALE GENOMIC DNA]</scope>
    <source>
        <strain evidence="7 8">A1</strain>
    </source>
</reference>
<evidence type="ECO:0000256" key="2">
    <source>
        <dbReference type="ARBA" id="ARBA00022603"/>
    </source>
</evidence>
<dbReference type="InterPro" id="IPR029063">
    <property type="entry name" value="SAM-dependent_MTases_sf"/>
</dbReference>
<keyword evidence="4" id="KW-0949">S-adenosyl-L-methionine</keyword>
<keyword evidence="2" id="KW-0489">Methyltransferase</keyword>
<proteinExistence type="predicted"/>
<name>A0A2S5D1Z7_LYSSH</name>
<dbReference type="InterPro" id="IPR002052">
    <property type="entry name" value="DNA_methylase_N6_adenine_CS"/>
</dbReference>
<keyword evidence="3" id="KW-0808">Transferase</keyword>
<gene>
    <name evidence="7" type="ORF">LYSIN_01854</name>
</gene>
<dbReference type="EMBL" id="PGLV01000001">
    <property type="protein sequence ID" value="POZ57071.1"/>
    <property type="molecule type" value="Genomic_DNA"/>
</dbReference>
<dbReference type="RefSeq" id="WP_181020934.1">
    <property type="nucleotide sequence ID" value="NZ_PGLV01000001.1"/>
</dbReference>
<dbReference type="GO" id="GO:0006304">
    <property type="term" value="P:DNA modification"/>
    <property type="evidence" value="ECO:0007669"/>
    <property type="project" value="InterPro"/>
</dbReference>
<dbReference type="Gene3D" id="3.40.50.150">
    <property type="entry name" value="Vaccinia Virus protein VP39"/>
    <property type="match status" value="1"/>
</dbReference>
<feature type="domain" description="Type II methyltransferase M.TaqI-like" evidence="6">
    <location>
        <begin position="433"/>
        <end position="615"/>
    </location>
</feature>
<dbReference type="AlphaFoldDB" id="A0A2S5D1Z7"/>
<evidence type="ECO:0000256" key="4">
    <source>
        <dbReference type="ARBA" id="ARBA00022691"/>
    </source>
</evidence>
<dbReference type="Pfam" id="PF07669">
    <property type="entry name" value="Eco57I"/>
    <property type="match status" value="1"/>
</dbReference>
<dbReference type="PANTHER" id="PTHR33841:SF1">
    <property type="entry name" value="DNA METHYLTRANSFERASE A"/>
    <property type="match status" value="1"/>
</dbReference>
<evidence type="ECO:0000313" key="8">
    <source>
        <dbReference type="Proteomes" id="UP000237319"/>
    </source>
</evidence>
<dbReference type="EC" id="2.1.1.72" evidence="1"/>
<dbReference type="GO" id="GO:0003676">
    <property type="term" value="F:nucleic acid binding"/>
    <property type="evidence" value="ECO:0007669"/>
    <property type="project" value="InterPro"/>
</dbReference>
<keyword evidence="8" id="KW-1185">Reference proteome</keyword>
<dbReference type="PANTHER" id="PTHR33841">
    <property type="entry name" value="DNA METHYLTRANSFERASE YEEA-RELATED"/>
    <property type="match status" value="1"/>
</dbReference>
<dbReference type="GO" id="GO:0009007">
    <property type="term" value="F:site-specific DNA-methyltransferase (adenine-specific) activity"/>
    <property type="evidence" value="ECO:0007669"/>
    <property type="project" value="UniProtKB-EC"/>
</dbReference>
<evidence type="ECO:0000256" key="5">
    <source>
        <dbReference type="ARBA" id="ARBA00047942"/>
    </source>
</evidence>
<protein>
    <recommendedName>
        <fullName evidence="1">site-specific DNA-methyltransferase (adenine-specific)</fullName>
        <ecNumber evidence="1">2.1.1.72</ecNumber>
    </recommendedName>
</protein>
<evidence type="ECO:0000313" key="7">
    <source>
        <dbReference type="EMBL" id="POZ57071.1"/>
    </source>
</evidence>